<dbReference type="Gene3D" id="1.10.1200.10">
    <property type="entry name" value="ACP-like"/>
    <property type="match status" value="1"/>
</dbReference>
<name>A0A3S0P4Y5_9BACI</name>
<dbReference type="PROSITE" id="PS50075">
    <property type="entry name" value="CARRIER"/>
    <property type="match status" value="1"/>
</dbReference>
<keyword evidence="3" id="KW-1185">Reference proteome</keyword>
<protein>
    <submittedName>
        <fullName evidence="2">Acyl carrier protein</fullName>
    </submittedName>
</protein>
<sequence length="79" mass="9194">MNDGLKQQINEIIAEILEMNANDTSIFDRGKNTNWDSLKHLEIIMAIEEELDIRFSSSEVSEIMNAEDIYNYVDKKLNE</sequence>
<feature type="domain" description="Carrier" evidence="1">
    <location>
        <begin position="1"/>
        <end position="77"/>
    </location>
</feature>
<evidence type="ECO:0000313" key="3">
    <source>
        <dbReference type="Proteomes" id="UP000287910"/>
    </source>
</evidence>
<dbReference type="Pfam" id="PF00550">
    <property type="entry name" value="PP-binding"/>
    <property type="match status" value="1"/>
</dbReference>
<comment type="caution">
    <text evidence="2">The sequence shown here is derived from an EMBL/GenBank/DDBJ whole genome shotgun (WGS) entry which is preliminary data.</text>
</comment>
<dbReference type="InterPro" id="IPR009081">
    <property type="entry name" value="PP-bd_ACP"/>
</dbReference>
<accession>A0A3S0P4Y5</accession>
<evidence type="ECO:0000313" key="2">
    <source>
        <dbReference type="EMBL" id="RUL54199.1"/>
    </source>
</evidence>
<organism evidence="2 3">
    <name type="scientific">Lysinibacillus antri</name>
    <dbReference type="NCBI Taxonomy" id="2498145"/>
    <lineage>
        <taxon>Bacteria</taxon>
        <taxon>Bacillati</taxon>
        <taxon>Bacillota</taxon>
        <taxon>Bacilli</taxon>
        <taxon>Bacillales</taxon>
        <taxon>Bacillaceae</taxon>
        <taxon>Lysinibacillus</taxon>
    </lineage>
</organism>
<dbReference type="RefSeq" id="WP_126658268.1">
    <property type="nucleotide sequence ID" value="NZ_RYYR01000007.1"/>
</dbReference>
<dbReference type="EMBL" id="RYYR01000007">
    <property type="protein sequence ID" value="RUL54199.1"/>
    <property type="molecule type" value="Genomic_DNA"/>
</dbReference>
<dbReference type="AlphaFoldDB" id="A0A3S0P4Y5"/>
<reference evidence="2 3" key="1">
    <citation type="submission" date="2018-12" db="EMBL/GenBank/DDBJ databases">
        <title>Lysinibacillus antri sp. nov., isolated from a cave soil.</title>
        <authorList>
            <person name="Narsing Rao M.P."/>
            <person name="Zhang H."/>
            <person name="Dong Z.-Y."/>
            <person name="Niu X.-K."/>
            <person name="Zhang K."/>
            <person name="Fang B.-Z."/>
            <person name="Kang Y.-Q."/>
            <person name="Xiao M."/>
            <person name="Li W.-J."/>
        </authorList>
    </citation>
    <scope>NUCLEOTIDE SEQUENCE [LARGE SCALE GENOMIC DNA]</scope>
    <source>
        <strain evidence="2 3">SYSU K30002</strain>
    </source>
</reference>
<dbReference type="Proteomes" id="UP000287910">
    <property type="component" value="Unassembled WGS sequence"/>
</dbReference>
<proteinExistence type="predicted"/>
<dbReference type="InterPro" id="IPR036736">
    <property type="entry name" value="ACP-like_sf"/>
</dbReference>
<evidence type="ECO:0000259" key="1">
    <source>
        <dbReference type="PROSITE" id="PS50075"/>
    </source>
</evidence>
<dbReference type="SUPFAM" id="SSF47336">
    <property type="entry name" value="ACP-like"/>
    <property type="match status" value="1"/>
</dbReference>
<gene>
    <name evidence="2" type="ORF">EK386_06720</name>
</gene>